<protein>
    <recommendedName>
        <fullName evidence="3">Spheroidene monooxygenase</fullName>
    </recommendedName>
</protein>
<proteinExistence type="predicted"/>
<dbReference type="PATRIC" id="fig|280871.6.peg.1508"/>
<organism evidence="1 2">
    <name type="scientific">Mycolicibacterium llatzerense</name>
    <dbReference type="NCBI Taxonomy" id="280871"/>
    <lineage>
        <taxon>Bacteria</taxon>
        <taxon>Bacillati</taxon>
        <taxon>Actinomycetota</taxon>
        <taxon>Actinomycetes</taxon>
        <taxon>Mycobacteriales</taxon>
        <taxon>Mycobacteriaceae</taxon>
        <taxon>Mycolicibacterium</taxon>
    </lineage>
</organism>
<dbReference type="STRING" id="280871.TL10_07280"/>
<evidence type="ECO:0000313" key="1">
    <source>
        <dbReference type="EMBL" id="KIU17702.1"/>
    </source>
</evidence>
<gene>
    <name evidence="1" type="ORF">TL10_07280</name>
</gene>
<dbReference type="RefSeq" id="WP_043985114.1">
    <property type="nucleotide sequence ID" value="NZ_JXST01000007.1"/>
</dbReference>
<dbReference type="CDD" id="cd21650">
    <property type="entry name" value="CrtA-like"/>
    <property type="match status" value="1"/>
</dbReference>
<dbReference type="OrthoDB" id="701861at2"/>
<evidence type="ECO:0000313" key="2">
    <source>
        <dbReference type="Proteomes" id="UP000032221"/>
    </source>
</evidence>
<sequence length="240" mass="27140">MTGLGVFTFHLVEMPVTTTVPLLRRPPRPDQVAGLHYAECLSLMRLGAPTVSPDRLQLRRLAMFARWDDESAIDEFLAGSGARFATGWHVRMTFLRRWSTLAALPGLPQEADASDDDEPVVAVTLARMRLPEVPRFLTWGKPVERLVRDHPEATLALAAMRPPRSISTFSIWSSVRAMTDMVHGRGAAAEVLDPARHADAMAERRRRDFHREFATYRFRPLSEHGSWDGRTNYVPRRSSL</sequence>
<name>A0A0D1LGS8_9MYCO</name>
<reference evidence="1 2" key="1">
    <citation type="submission" date="2015-01" db="EMBL/GenBank/DDBJ databases">
        <title>Genome sequence of Mycobacterium llatzerense and Mycobacterium immunogenum recovered from brain abscess.</title>
        <authorList>
            <person name="Greninger A.L."/>
            <person name="Langelier C."/>
            <person name="Cunningham G."/>
            <person name="Chiu C.Y."/>
            <person name="Miller S."/>
        </authorList>
    </citation>
    <scope>NUCLEOTIDE SEQUENCE [LARGE SCALE GENOMIC DNA]</scope>
    <source>
        <strain evidence="1 2">CLUC14</strain>
    </source>
</reference>
<dbReference type="InterPro" id="IPR049574">
    <property type="entry name" value="CrtA-like"/>
</dbReference>
<comment type="caution">
    <text evidence="1">The sequence shown here is derived from an EMBL/GenBank/DDBJ whole genome shotgun (WGS) entry which is preliminary data.</text>
</comment>
<evidence type="ECO:0008006" key="3">
    <source>
        <dbReference type="Google" id="ProtNLM"/>
    </source>
</evidence>
<keyword evidence="2" id="KW-1185">Reference proteome</keyword>
<dbReference type="EMBL" id="JXST01000007">
    <property type="protein sequence ID" value="KIU17702.1"/>
    <property type="molecule type" value="Genomic_DNA"/>
</dbReference>
<dbReference type="Proteomes" id="UP000032221">
    <property type="component" value="Unassembled WGS sequence"/>
</dbReference>
<dbReference type="AlphaFoldDB" id="A0A0D1LGS8"/>
<accession>A0A0D1LGS8</accession>